<name>A0ACC3TIU8_9ASCO</name>
<evidence type="ECO:0000313" key="2">
    <source>
        <dbReference type="Proteomes" id="UP001489719"/>
    </source>
</evidence>
<sequence>MAVGQVLEGNTQHRMDNSATSSPEKTSLESPLEDSTGCIDPEEIEADFEVRWDDHNDPANPQNRSKLHRWFIICVVSIGTFCVTYTSSVYTTTYDQIMNEFRCSETVATLGLTSFVCGLGLGPALLAPLSEFYGRRPIYLYSLAFFLIWLIPSAVAQNIQTMIIARFFNGLAGSAFLSVAGGTVRDLFARNELQAPMMVYSASPFLGPALGPLVGGFINQFTSWRWTFYTLMIWSGILLVCFIFFVPETYHPVLLREKAVRVRKETGNENFRAPIENANRTILDTVLLSMIRPFHLLYFEHMVLNLCLFSALLMGILYLFFGAFGVVFEGTHHFQLWQVGLTFLGIFVGMVVAVALDPLFSRNYNRLVQQREAAGGEPGGSEPEFRLPPAMLGAVLVPIGLFFFGWTSYKSVHWIVPLVGSGIFGMGEVLLFSGIFTFLVDAYPMYAASALAANSLVRSCFGATFPLFGNQMYEKLGYQWASSLLAFLSILMMPFPYIFYKYGKRIRANSRHAKS</sequence>
<comment type="caution">
    <text evidence="1">The sequence shown here is derived from an EMBL/GenBank/DDBJ whole genome shotgun (WGS) entry which is preliminary data.</text>
</comment>
<evidence type="ECO:0000313" key="1">
    <source>
        <dbReference type="EMBL" id="KAK9320866.1"/>
    </source>
</evidence>
<gene>
    <name evidence="1" type="ORF">V1517DRAFT_328192</name>
</gene>
<accession>A0ACC3TIU8</accession>
<reference evidence="2" key="1">
    <citation type="journal article" date="2024" name="Front. Bioeng. Biotechnol.">
        <title>Genome-scale model development and genomic sequencing of the oleaginous clade Lipomyces.</title>
        <authorList>
            <person name="Czajka J.J."/>
            <person name="Han Y."/>
            <person name="Kim J."/>
            <person name="Mondo S.J."/>
            <person name="Hofstad B.A."/>
            <person name="Robles A."/>
            <person name="Haridas S."/>
            <person name="Riley R."/>
            <person name="LaButti K."/>
            <person name="Pangilinan J."/>
            <person name="Andreopoulos W."/>
            <person name="Lipzen A."/>
            <person name="Yan J."/>
            <person name="Wang M."/>
            <person name="Ng V."/>
            <person name="Grigoriev I.V."/>
            <person name="Spatafora J.W."/>
            <person name="Magnuson J.K."/>
            <person name="Baker S.E."/>
            <person name="Pomraning K.R."/>
        </authorList>
    </citation>
    <scope>NUCLEOTIDE SEQUENCE [LARGE SCALE GENOMIC DNA]</scope>
    <source>
        <strain evidence="2">CBS 10300</strain>
    </source>
</reference>
<protein>
    <submittedName>
        <fullName evidence="1">MFS general substrate transporter</fullName>
    </submittedName>
</protein>
<dbReference type="EMBL" id="MU970114">
    <property type="protein sequence ID" value="KAK9320866.1"/>
    <property type="molecule type" value="Genomic_DNA"/>
</dbReference>
<proteinExistence type="predicted"/>
<keyword evidence="2" id="KW-1185">Reference proteome</keyword>
<dbReference type="Proteomes" id="UP001489719">
    <property type="component" value="Unassembled WGS sequence"/>
</dbReference>
<organism evidence="1 2">
    <name type="scientific">Lipomyces orientalis</name>
    <dbReference type="NCBI Taxonomy" id="1233043"/>
    <lineage>
        <taxon>Eukaryota</taxon>
        <taxon>Fungi</taxon>
        <taxon>Dikarya</taxon>
        <taxon>Ascomycota</taxon>
        <taxon>Saccharomycotina</taxon>
        <taxon>Lipomycetes</taxon>
        <taxon>Lipomycetales</taxon>
        <taxon>Lipomycetaceae</taxon>
        <taxon>Lipomyces</taxon>
    </lineage>
</organism>